<feature type="transmembrane region" description="Helical" evidence="1">
    <location>
        <begin position="52"/>
        <end position="77"/>
    </location>
</feature>
<evidence type="ECO:0000256" key="1">
    <source>
        <dbReference type="SAM" id="Phobius"/>
    </source>
</evidence>
<evidence type="ECO:0008006" key="4">
    <source>
        <dbReference type="Google" id="ProtNLM"/>
    </source>
</evidence>
<name>A0ABQ4V8B9_9MYCO</name>
<evidence type="ECO:0000313" key="3">
    <source>
        <dbReference type="Proteomes" id="UP001060504"/>
    </source>
</evidence>
<reference evidence="2 3" key="1">
    <citation type="submission" date="2021-08" db="EMBL/GenBank/DDBJ databases">
        <title>Draft genome sequence of Mycolicibacterium sp. NGTWS1702 strain.</title>
        <authorList>
            <person name="Matsumoto M."/>
            <person name="Tang B.C.C."/>
            <person name="Machida Y."/>
            <person name="Matoyama H."/>
            <person name="Kishihara T."/>
            <person name="Sato S."/>
            <person name="Kondo I."/>
            <person name="Sano M."/>
            <person name="Kato G."/>
        </authorList>
    </citation>
    <scope>NUCLEOTIDE SEQUENCE [LARGE SCALE GENOMIC DNA]</scope>
    <source>
        <strain evidence="2 3">NGTWSNA01</strain>
    </source>
</reference>
<keyword evidence="1" id="KW-0472">Membrane</keyword>
<dbReference type="Pfam" id="PF11259">
    <property type="entry name" value="DUF3060"/>
    <property type="match status" value="1"/>
</dbReference>
<keyword evidence="1" id="KW-0812">Transmembrane</keyword>
<comment type="caution">
    <text evidence="2">The sequence shown here is derived from an EMBL/GenBank/DDBJ whole genome shotgun (WGS) entry which is preliminary data.</text>
</comment>
<organism evidence="2 3">
    <name type="scientific">Mycolicibacterium cyprinidarum</name>
    <dbReference type="NCBI Taxonomy" id="2860311"/>
    <lineage>
        <taxon>Bacteria</taxon>
        <taxon>Bacillati</taxon>
        <taxon>Actinomycetota</taxon>
        <taxon>Actinomycetes</taxon>
        <taxon>Mycobacteriales</taxon>
        <taxon>Mycobacteriaceae</taxon>
        <taxon>Mycolicibacterium</taxon>
    </lineage>
</organism>
<dbReference type="InterPro" id="IPR021417">
    <property type="entry name" value="DUF3060"/>
</dbReference>
<dbReference type="Proteomes" id="UP001060504">
    <property type="component" value="Unassembled WGS sequence"/>
</dbReference>
<keyword evidence="1" id="KW-1133">Transmembrane helix</keyword>
<keyword evidence="3" id="KW-1185">Reference proteome</keyword>
<dbReference type="EMBL" id="BPRH01000580">
    <property type="protein sequence ID" value="GJF10051.1"/>
    <property type="molecule type" value="Genomic_DNA"/>
</dbReference>
<accession>A0ABQ4V8B9</accession>
<proteinExistence type="predicted"/>
<evidence type="ECO:0000313" key="2">
    <source>
        <dbReference type="EMBL" id="GJF10051.1"/>
    </source>
</evidence>
<protein>
    <recommendedName>
        <fullName evidence="4">DUF3060 domain-containing protein</fullName>
    </recommendedName>
</protein>
<gene>
    <name evidence="2" type="ORF">NGTWS1702_05220</name>
</gene>
<sequence>MCKHLRMEPDGDPEARIRDLERPLTPHQVPHPYESQYYSAPPQVEPRRSRTALWLIPLAIAGVIGVGIAGSVLYFTLGGSGTGSTVRPDSPNVAGGFGSLDAPEVDIVIPEIDTPSTPSEDVVTVGAGDTLSFGGIEQNKTIVCNQGTVNISGVTNTIEIQGDCASITVSGMDNIITVEMAQSITTSGVDNHVTYRAGAPEVSKSGSGNVIEQG</sequence>